<organism evidence="1 2">
    <name type="scientific">Clostridium perfringens</name>
    <dbReference type="NCBI Taxonomy" id="1502"/>
    <lineage>
        <taxon>Bacteria</taxon>
        <taxon>Bacillati</taxon>
        <taxon>Bacillota</taxon>
        <taxon>Clostridia</taxon>
        <taxon>Eubacteriales</taxon>
        <taxon>Clostridiaceae</taxon>
        <taxon>Clostridium</taxon>
    </lineage>
</organism>
<protein>
    <submittedName>
        <fullName evidence="1">Uncharacterized protein</fullName>
    </submittedName>
</protein>
<gene>
    <name evidence="1" type="ORF">QDQ28_14180</name>
</gene>
<sequence length="72" mass="8317">MSSMDCCKNCKDRIVGCHSTCRDYKEYKEKLAEIKKFMAKDPADAFLAKSKVRAKAFVFERKDAYNRRVGNA</sequence>
<comment type="caution">
    <text evidence="1">The sequence shown here is derived from an EMBL/GenBank/DDBJ whole genome shotgun (WGS) entry which is preliminary data.</text>
</comment>
<proteinExistence type="predicted"/>
<dbReference type="EMBL" id="JARVUX010000012">
    <property type="protein sequence ID" value="MDH2337323.1"/>
    <property type="molecule type" value="Genomic_DNA"/>
</dbReference>
<reference evidence="1" key="1">
    <citation type="submission" date="2023-04" db="EMBL/GenBank/DDBJ databases">
        <title>Epidemiological investigation of Clostridium perfringens isolated from cattle.</title>
        <authorList>
            <person name="Tian R."/>
        </authorList>
    </citation>
    <scope>NUCLEOTIDE SEQUENCE</scope>
    <source>
        <strain evidence="1">ZWCP172</strain>
    </source>
</reference>
<dbReference type="RefSeq" id="WP_075824170.1">
    <property type="nucleotide sequence ID" value="NZ_CP143535.1"/>
</dbReference>
<evidence type="ECO:0000313" key="1">
    <source>
        <dbReference type="EMBL" id="MDH2337323.1"/>
    </source>
</evidence>
<name>A0AAP4EG86_CLOPF</name>
<dbReference type="Proteomes" id="UP001222958">
    <property type="component" value="Unassembled WGS sequence"/>
</dbReference>
<evidence type="ECO:0000313" key="2">
    <source>
        <dbReference type="Proteomes" id="UP001222958"/>
    </source>
</evidence>
<accession>A0AAP4EG86</accession>
<dbReference type="AlphaFoldDB" id="A0AAP4EG86"/>